<evidence type="ECO:0000256" key="5">
    <source>
        <dbReference type="ARBA" id="ARBA00022801"/>
    </source>
</evidence>
<evidence type="ECO:0000313" key="11">
    <source>
        <dbReference type="Proteomes" id="UP000654573"/>
    </source>
</evidence>
<dbReference type="Pfam" id="PF08532">
    <property type="entry name" value="Glyco_hydro_42M"/>
    <property type="match status" value="1"/>
</dbReference>
<keyword evidence="5" id="KW-0378">Hydrolase</keyword>
<accession>A0ABR7FJE2</accession>
<dbReference type="RefSeq" id="WP_103733036.1">
    <property type="nucleotide sequence ID" value="NZ_JACOOU010000015.1"/>
</dbReference>
<sequence>MMNQTDKLKMLFPIGTKYSAYRDRSSRNWEYDFRNMKDCGMDTVRVHATWGTIEPSEGEFDFSYYDAILETAVKHGLQVIFTLYLVCTPEWVYEKHPDSRYVSAAGSIWTPHQQADAATGGWPGLCLDSEPHRETIENFIRAFTEYYKGNENIAAFDVFHEPTEEPSQQYYQNEWRELVYCYCEHSKEKFRTWLKDKYKTLEKLNETWTRQYQNWAQVEPPRSVGIYTDWLDWKYFRSDAQADAMKFLSDTVKKYDENRCTVVHTAIYETGHPVVTSNDHYKLAETTDMLGSSMYDFINPEITAFVCDLLRSAGNNGPYWIGETGTGAGPMYVFIGERTEDSFCFSIPITGQEIKRQTWGQIARGAKGILFWGWRPELSTVETISLGFTERNGEPTERCQALKEFNQVFSPYKEQIAEAMAPKSQAAILYNLDSIFTEGLISLGLSGSCMIRKQNRFYKDSLSLMGAYKLCMQNQIQPDFVSREQVLKGELEKYQLLLLPYSINLSSEMAKAIEGYVRNGGKVISDGLCGYFTDKGWGAEVCPAGGLDQVFGLHVRSDYRTINEEDIILDGRRYEHTAKVIAEKLVLHDNAEAVATLDDGLPVMTKSTYGKGKTVYLGTLFFANAMWNYSADTNRLFKKALDMAEYHSQILLSGPREEQNVEVRILERENDKFVFVINHEAEHIGVSLGLNLGWDAEVTDIVTEQKWGSENVLSQTFHLEPQEVKILYCRKK</sequence>
<dbReference type="CDD" id="cd03143">
    <property type="entry name" value="A4_beta-galactosidase_middle_domain"/>
    <property type="match status" value="1"/>
</dbReference>
<evidence type="ECO:0000259" key="8">
    <source>
        <dbReference type="Pfam" id="PF02449"/>
    </source>
</evidence>
<keyword evidence="6" id="KW-0862">Zinc</keyword>
<dbReference type="InterPro" id="IPR017853">
    <property type="entry name" value="GH"/>
</dbReference>
<proteinExistence type="inferred from homology"/>
<comment type="similarity">
    <text evidence="2">Belongs to the glycosyl hydrolase 42 family.</text>
</comment>
<reference evidence="10 11" key="1">
    <citation type="submission" date="2020-08" db="EMBL/GenBank/DDBJ databases">
        <title>Genome public.</title>
        <authorList>
            <person name="Liu C."/>
            <person name="Sun Q."/>
        </authorList>
    </citation>
    <scope>NUCLEOTIDE SEQUENCE [LARGE SCALE GENOMIC DNA]</scope>
    <source>
        <strain evidence="10 11">NSJ-34</strain>
    </source>
</reference>
<dbReference type="Proteomes" id="UP000654573">
    <property type="component" value="Unassembled WGS sequence"/>
</dbReference>
<evidence type="ECO:0000256" key="7">
    <source>
        <dbReference type="ARBA" id="ARBA00023295"/>
    </source>
</evidence>
<comment type="catalytic activity">
    <reaction evidence="1">
        <text>Hydrolysis of terminal non-reducing beta-D-galactose residues in beta-D-galactosides.</text>
        <dbReference type="EC" id="3.2.1.23"/>
    </reaction>
</comment>
<feature type="domain" description="Beta-galactosidase trimerisation" evidence="9">
    <location>
        <begin position="468"/>
        <end position="641"/>
    </location>
</feature>
<keyword evidence="7" id="KW-0326">Glycosidase</keyword>
<dbReference type="EMBL" id="JACOOU010000015">
    <property type="protein sequence ID" value="MBC5675308.1"/>
    <property type="molecule type" value="Genomic_DNA"/>
</dbReference>
<protein>
    <recommendedName>
        <fullName evidence="3">beta-galactosidase</fullName>
        <ecNumber evidence="3">3.2.1.23</ecNumber>
    </recommendedName>
</protein>
<dbReference type="InterPro" id="IPR003476">
    <property type="entry name" value="Glyco_hydro_42"/>
</dbReference>
<evidence type="ECO:0000256" key="1">
    <source>
        <dbReference type="ARBA" id="ARBA00001412"/>
    </source>
</evidence>
<keyword evidence="4" id="KW-0479">Metal-binding</keyword>
<evidence type="ECO:0000259" key="9">
    <source>
        <dbReference type="Pfam" id="PF08532"/>
    </source>
</evidence>
<evidence type="ECO:0000256" key="3">
    <source>
        <dbReference type="ARBA" id="ARBA00012756"/>
    </source>
</evidence>
<dbReference type="PANTHER" id="PTHR36447">
    <property type="entry name" value="BETA-GALACTOSIDASE GANA"/>
    <property type="match status" value="1"/>
</dbReference>
<dbReference type="Gene3D" id="3.40.50.880">
    <property type="match status" value="1"/>
</dbReference>
<comment type="caution">
    <text evidence="10">The sequence shown here is derived from an EMBL/GenBank/DDBJ whole genome shotgun (WGS) entry which is preliminary data.</text>
</comment>
<dbReference type="PANTHER" id="PTHR36447:SF2">
    <property type="entry name" value="BETA-GALACTOSIDASE YESZ"/>
    <property type="match status" value="1"/>
</dbReference>
<keyword evidence="11" id="KW-1185">Reference proteome</keyword>
<evidence type="ECO:0000256" key="2">
    <source>
        <dbReference type="ARBA" id="ARBA00005940"/>
    </source>
</evidence>
<dbReference type="Gene3D" id="3.20.20.80">
    <property type="entry name" value="Glycosidases"/>
    <property type="match status" value="1"/>
</dbReference>
<dbReference type="SUPFAM" id="SSF52317">
    <property type="entry name" value="Class I glutamine amidotransferase-like"/>
    <property type="match status" value="1"/>
</dbReference>
<dbReference type="InterPro" id="IPR029062">
    <property type="entry name" value="Class_I_gatase-like"/>
</dbReference>
<evidence type="ECO:0000256" key="6">
    <source>
        <dbReference type="ARBA" id="ARBA00022833"/>
    </source>
</evidence>
<dbReference type="EC" id="3.2.1.23" evidence="3"/>
<dbReference type="SUPFAM" id="SSF51445">
    <property type="entry name" value="(Trans)glycosidases"/>
    <property type="match status" value="1"/>
</dbReference>
<dbReference type="InterPro" id="IPR013529">
    <property type="entry name" value="Glyco_hydro_42_N"/>
</dbReference>
<dbReference type="InterPro" id="IPR013738">
    <property type="entry name" value="Beta_galactosidase_Trimer"/>
</dbReference>
<feature type="domain" description="Glycoside hydrolase family 42 N-terminal" evidence="8">
    <location>
        <begin position="26"/>
        <end position="406"/>
    </location>
</feature>
<dbReference type="Pfam" id="PF02449">
    <property type="entry name" value="Glyco_hydro_42"/>
    <property type="match status" value="1"/>
</dbReference>
<organism evidence="10 11">
    <name type="scientific">Blautia celeris</name>
    <dbReference type="NCBI Taxonomy" id="2763026"/>
    <lineage>
        <taxon>Bacteria</taxon>
        <taxon>Bacillati</taxon>
        <taxon>Bacillota</taxon>
        <taxon>Clostridia</taxon>
        <taxon>Lachnospirales</taxon>
        <taxon>Lachnospiraceae</taxon>
        <taxon>Blautia</taxon>
    </lineage>
</organism>
<name>A0ABR7FJE2_9FIRM</name>
<gene>
    <name evidence="10" type="ORF">H8S76_24055</name>
</gene>
<evidence type="ECO:0000313" key="10">
    <source>
        <dbReference type="EMBL" id="MBC5675308.1"/>
    </source>
</evidence>
<evidence type="ECO:0000256" key="4">
    <source>
        <dbReference type="ARBA" id="ARBA00022723"/>
    </source>
</evidence>